<keyword evidence="4 14" id="KW-0240">DNA-directed RNA polymerase</keyword>
<keyword evidence="11" id="KW-0539">Nucleus</keyword>
<dbReference type="FunFam" id="3.90.1800.10:FF:000003">
    <property type="entry name" value="DNA-directed RNA polymerase subunit beta"/>
    <property type="match status" value="1"/>
</dbReference>
<comment type="subunit">
    <text evidence="3">Component of the RNA polymerase III (Pol III) complex consisting of 17 subunits.</text>
</comment>
<dbReference type="GO" id="GO:0000428">
    <property type="term" value="C:DNA-directed RNA polymerase complex"/>
    <property type="evidence" value="ECO:0007669"/>
    <property type="project" value="UniProtKB-KW"/>
</dbReference>
<keyword evidence="7" id="KW-0479">Metal-binding</keyword>
<evidence type="ECO:0000256" key="9">
    <source>
        <dbReference type="ARBA" id="ARBA00022833"/>
    </source>
</evidence>
<dbReference type="InterPro" id="IPR015712">
    <property type="entry name" value="DNA-dir_RNA_pol_su2"/>
</dbReference>
<evidence type="ECO:0000259" key="21">
    <source>
        <dbReference type="Pfam" id="PF04567"/>
    </source>
</evidence>
<dbReference type="GO" id="GO:0003899">
    <property type="term" value="F:DNA-directed RNA polymerase activity"/>
    <property type="evidence" value="ECO:0007669"/>
    <property type="project" value="UniProtKB-EC"/>
</dbReference>
<dbReference type="FunFam" id="2.40.270.10:FF:000011">
    <property type="entry name" value="DNA-directed RNA polymerase subunit beta"/>
    <property type="match status" value="1"/>
</dbReference>
<reference evidence="22 23" key="2">
    <citation type="submission" date="2016-08" db="EMBL/GenBank/DDBJ databases">
        <title>Pervasive Adenine N6-methylation of Active Genes in Fungi.</title>
        <authorList>
            <consortium name="DOE Joint Genome Institute"/>
            <person name="Mondo S.J."/>
            <person name="Dannebaum R.O."/>
            <person name="Kuo R.C."/>
            <person name="Labutti K."/>
            <person name="Haridas S."/>
            <person name="Kuo A."/>
            <person name="Salamov A."/>
            <person name="Ahrendt S.R."/>
            <person name="Lipzen A."/>
            <person name="Sullivan W."/>
            <person name="Andreopoulos W.B."/>
            <person name="Clum A."/>
            <person name="Lindquist E."/>
            <person name="Daum C."/>
            <person name="Ramamoorthy G.K."/>
            <person name="Gryganskyi A."/>
            <person name="Culley D."/>
            <person name="Magnuson J.K."/>
            <person name="James T.Y."/>
            <person name="O'Malley M.A."/>
            <person name="Stajich J.E."/>
            <person name="Spatafora J.W."/>
            <person name="Visel A."/>
            <person name="Grigoriev I.V."/>
        </authorList>
    </citation>
    <scope>NUCLEOTIDE SEQUENCE [LARGE SCALE GENOMIC DNA]</scope>
    <source>
        <strain evidence="23">finn</strain>
    </source>
</reference>
<dbReference type="PANTHER" id="PTHR20856">
    <property type="entry name" value="DNA-DIRECTED RNA POLYMERASE I SUBUNIT 2"/>
    <property type="match status" value="1"/>
</dbReference>
<comment type="catalytic activity">
    <reaction evidence="12 14">
        <text>RNA(n) + a ribonucleoside 5'-triphosphate = RNA(n+1) + diphosphate</text>
        <dbReference type="Rhea" id="RHEA:21248"/>
        <dbReference type="Rhea" id="RHEA-COMP:14527"/>
        <dbReference type="Rhea" id="RHEA-COMP:17342"/>
        <dbReference type="ChEBI" id="CHEBI:33019"/>
        <dbReference type="ChEBI" id="CHEBI:61557"/>
        <dbReference type="ChEBI" id="CHEBI:140395"/>
        <dbReference type="EC" id="2.7.7.6"/>
    </reaction>
</comment>
<dbReference type="FunFam" id="3.90.1100.10:FF:000021">
    <property type="entry name" value="DNA-directed RNA polymerase subunit beta"/>
    <property type="match status" value="1"/>
</dbReference>
<dbReference type="FunFam" id="3.90.1070.20:FF:000002">
    <property type="entry name" value="DNA-directed RNA polymerase subunit beta"/>
    <property type="match status" value="1"/>
</dbReference>
<dbReference type="Gene3D" id="3.90.1110.10">
    <property type="entry name" value="RNA polymerase Rpb2, domain 2"/>
    <property type="match status" value="1"/>
</dbReference>
<feature type="domain" description="RNA polymerase beta subunit protrusion" evidence="18">
    <location>
        <begin position="66"/>
        <end position="446"/>
    </location>
</feature>
<evidence type="ECO:0000256" key="12">
    <source>
        <dbReference type="ARBA" id="ARBA00048552"/>
    </source>
</evidence>
<dbReference type="Gene3D" id="3.90.1070.20">
    <property type="match status" value="1"/>
</dbReference>
<dbReference type="Gene3D" id="3.90.1800.10">
    <property type="entry name" value="RNA polymerase alpha subunit dimerisation domain"/>
    <property type="match status" value="1"/>
</dbReference>
<dbReference type="InterPro" id="IPR007644">
    <property type="entry name" value="RNA_pol_bsu_protrusion"/>
</dbReference>
<dbReference type="Gene3D" id="2.40.50.150">
    <property type="match status" value="1"/>
</dbReference>
<evidence type="ECO:0000259" key="15">
    <source>
        <dbReference type="Pfam" id="PF00562"/>
    </source>
</evidence>
<dbReference type="FunFam" id="2.40.270.10:FF:000006">
    <property type="entry name" value="DNA-directed RNA polymerase subunit beta"/>
    <property type="match status" value="1"/>
</dbReference>
<reference evidence="22 23" key="1">
    <citation type="submission" date="2016-08" db="EMBL/GenBank/DDBJ databases">
        <title>Genomes of anaerobic fungi encode conserved fungal cellulosomes for biomass hydrolysis.</title>
        <authorList>
            <consortium name="DOE Joint Genome Institute"/>
            <person name="Haitjema C.H."/>
            <person name="Gilmore S.P."/>
            <person name="Henske J.K."/>
            <person name="Solomon K.V."/>
            <person name="De Groot R."/>
            <person name="Kuo A."/>
            <person name="Mondo S.J."/>
            <person name="Salamov A.A."/>
            <person name="Labutti K."/>
            <person name="Zhao Z."/>
            <person name="Chiniquy J."/>
            <person name="Barry K."/>
            <person name="Brewer H.M."/>
            <person name="Purvine S.O."/>
            <person name="Wright A.T."/>
            <person name="Boxma B."/>
            <person name="Van Alen T."/>
            <person name="Hackstein J.H."/>
            <person name="Baker S.E."/>
            <person name="Grigoriev I.V."/>
            <person name="O'Malley M.A."/>
        </authorList>
    </citation>
    <scope>NUCLEOTIDE SEQUENCE [LARGE SCALE GENOMIC DNA]</scope>
    <source>
        <strain evidence="23">finn</strain>
    </source>
</reference>
<name>A0A1Y1V1M8_9FUNG</name>
<keyword evidence="10 14" id="KW-0804">Transcription</keyword>
<dbReference type="InterPro" id="IPR037034">
    <property type="entry name" value="RNA_pol_Rpb2_2_sf"/>
</dbReference>
<dbReference type="STRING" id="1754191.A0A1Y1V1M8"/>
<keyword evidence="23" id="KW-1185">Reference proteome</keyword>
<dbReference type="EMBL" id="MCFH01000041">
    <property type="protein sequence ID" value="ORX45160.1"/>
    <property type="molecule type" value="Genomic_DNA"/>
</dbReference>
<evidence type="ECO:0000256" key="2">
    <source>
        <dbReference type="ARBA" id="ARBA00006835"/>
    </source>
</evidence>
<evidence type="ECO:0000256" key="5">
    <source>
        <dbReference type="ARBA" id="ARBA00022679"/>
    </source>
</evidence>
<dbReference type="AlphaFoldDB" id="A0A1Y1V1M8"/>
<dbReference type="InterPro" id="IPR007646">
    <property type="entry name" value="RNA_pol_Rpb2_4"/>
</dbReference>
<evidence type="ECO:0000256" key="1">
    <source>
        <dbReference type="ARBA" id="ARBA00004123"/>
    </source>
</evidence>
<organism evidence="22 23">
    <name type="scientific">Piromyces finnis</name>
    <dbReference type="NCBI Taxonomy" id="1754191"/>
    <lineage>
        <taxon>Eukaryota</taxon>
        <taxon>Fungi</taxon>
        <taxon>Fungi incertae sedis</taxon>
        <taxon>Chytridiomycota</taxon>
        <taxon>Chytridiomycota incertae sedis</taxon>
        <taxon>Neocallimastigomycetes</taxon>
        <taxon>Neocallimastigales</taxon>
        <taxon>Neocallimastigaceae</taxon>
        <taxon>Piromyces</taxon>
    </lineage>
</organism>
<feature type="domain" description="RNA polymerase Rpb2" evidence="21">
    <location>
        <begin position="662"/>
        <end position="723"/>
    </location>
</feature>
<dbReference type="InterPro" id="IPR007641">
    <property type="entry name" value="RNA_pol_Rpb2_7"/>
</dbReference>
<dbReference type="OrthoDB" id="10248617at2759"/>
<dbReference type="InterPro" id="IPR007121">
    <property type="entry name" value="RNA_pol_bsu_CS"/>
</dbReference>
<dbReference type="GO" id="GO:0008270">
    <property type="term" value="F:zinc ion binding"/>
    <property type="evidence" value="ECO:0007669"/>
    <property type="project" value="UniProtKB-KW"/>
</dbReference>
<dbReference type="NCBIfam" id="NF007175">
    <property type="entry name" value="PRK09606.1"/>
    <property type="match status" value="1"/>
</dbReference>
<evidence type="ECO:0000259" key="17">
    <source>
        <dbReference type="Pfam" id="PF04561"/>
    </source>
</evidence>
<keyword evidence="9" id="KW-0862">Zinc</keyword>
<keyword evidence="5 14" id="KW-0808">Transferase</keyword>
<dbReference type="GO" id="GO:0006383">
    <property type="term" value="P:transcription by RNA polymerase III"/>
    <property type="evidence" value="ECO:0007669"/>
    <property type="project" value="UniProtKB-ARBA"/>
</dbReference>
<dbReference type="InterPro" id="IPR007645">
    <property type="entry name" value="RNA_pol_Rpb2_3"/>
</dbReference>
<dbReference type="SUPFAM" id="SSF64484">
    <property type="entry name" value="beta and beta-prime subunits of DNA dependent RNA-polymerase"/>
    <property type="match status" value="1"/>
</dbReference>
<dbReference type="GO" id="GO:0003677">
    <property type="term" value="F:DNA binding"/>
    <property type="evidence" value="ECO:0007669"/>
    <property type="project" value="InterPro"/>
</dbReference>
<feature type="domain" description="RNA polymerase Rpb2" evidence="16">
    <location>
        <begin position="1102"/>
        <end position="1187"/>
    </location>
</feature>
<evidence type="ECO:0000256" key="10">
    <source>
        <dbReference type="ARBA" id="ARBA00023163"/>
    </source>
</evidence>
<dbReference type="InterPro" id="IPR007120">
    <property type="entry name" value="DNA-dir_RNAP_su2_dom"/>
</dbReference>
<evidence type="ECO:0000313" key="22">
    <source>
        <dbReference type="EMBL" id="ORX45160.1"/>
    </source>
</evidence>
<comment type="caution">
    <text evidence="22">The sequence shown here is derived from an EMBL/GenBank/DDBJ whole genome shotgun (WGS) entry which is preliminary data.</text>
</comment>
<dbReference type="CDD" id="cd00653">
    <property type="entry name" value="RNA_pol_B_RPB2"/>
    <property type="match status" value="1"/>
</dbReference>
<dbReference type="InterPro" id="IPR037033">
    <property type="entry name" value="DNA-dir_RNAP_su2_hyb_sf"/>
</dbReference>
<dbReference type="Pfam" id="PF04567">
    <property type="entry name" value="RNA_pol_Rpb2_5"/>
    <property type="match status" value="1"/>
</dbReference>
<dbReference type="Pfam" id="PF04566">
    <property type="entry name" value="RNA_pol_Rpb2_4"/>
    <property type="match status" value="1"/>
</dbReference>
<protein>
    <recommendedName>
        <fullName evidence="14">DNA-directed RNA polymerase subunit beta</fullName>
        <ecNumber evidence="14">2.7.7.6</ecNumber>
    </recommendedName>
</protein>
<dbReference type="FunFam" id="3.90.1110.10:FF:000006">
    <property type="entry name" value="DNA-directed RNA polymerase subunit beta"/>
    <property type="match status" value="1"/>
</dbReference>
<evidence type="ECO:0000256" key="14">
    <source>
        <dbReference type="RuleBase" id="RU363031"/>
    </source>
</evidence>
<evidence type="ECO:0000259" key="18">
    <source>
        <dbReference type="Pfam" id="PF04563"/>
    </source>
</evidence>
<dbReference type="Proteomes" id="UP000193719">
    <property type="component" value="Unassembled WGS sequence"/>
</dbReference>
<evidence type="ECO:0000256" key="3">
    <source>
        <dbReference type="ARBA" id="ARBA00011206"/>
    </source>
</evidence>
<feature type="domain" description="RNA polymerase Rpb2" evidence="20">
    <location>
        <begin position="580"/>
        <end position="641"/>
    </location>
</feature>
<feature type="domain" description="DNA-directed RNA polymerase subunit 2 hybrid-binding" evidence="15">
    <location>
        <begin position="730"/>
        <end position="1100"/>
    </location>
</feature>
<dbReference type="EC" id="2.7.7.6" evidence="14"/>
<evidence type="ECO:0000256" key="6">
    <source>
        <dbReference type="ARBA" id="ARBA00022695"/>
    </source>
</evidence>
<evidence type="ECO:0000256" key="4">
    <source>
        <dbReference type="ARBA" id="ARBA00022478"/>
    </source>
</evidence>
<dbReference type="InterPro" id="IPR014724">
    <property type="entry name" value="RNA_pol_RPB2_OB-fold"/>
</dbReference>
<accession>A0A1Y1V1M8</accession>
<dbReference type="Pfam" id="PF04561">
    <property type="entry name" value="RNA_pol_Rpb2_2"/>
    <property type="match status" value="1"/>
</dbReference>
<feature type="domain" description="RNA polymerase Rpb2" evidence="19">
    <location>
        <begin position="478"/>
        <end position="542"/>
    </location>
</feature>
<evidence type="ECO:0000256" key="13">
    <source>
        <dbReference type="RuleBase" id="RU000434"/>
    </source>
</evidence>
<sequence>MQFPTPEHLKYAEKKFSTPNGLGASIFETDVVGRPDMRYGGKKLTDPVNMIEDKWRLVPAFLKTRGLVKQHLDSFNYFINTDIKKIVQANSIIKSDVDPLFYAKFTDIWVDYPTVHDPQLQTDRKITPHECRLRDITYSGNIYIDIEYIKSRKIATAGKVCIGRLPMMLRSDRCSLSKKTLKEVVEMGECPLDPGGYFIIRGTEKVILIQEQMSKNRIIVDQDRQGGITASVASTTQERRTKTNVQYNKAKKVVLKHNSFTSDIPICVVIKALGILSDQEIVEIVCGFDPVLVDLFSPSIQECAKLKIFTQQQAMEYMSTKVKMGLRTFQRGQKRSALDETKDVLQNMVVSHIAADNIKGSTNLRPKAIYIGIMIRRVLFAVRDGGIIDDRDYVGNKRLELAGQLLSLLFEDAFKSFIHHVKREIDLQLGRNNRTAVVDAAKIIKSHSRHITETLFRSISSGNWNVKRFKMERAGITQVLSRLSYISALGMLTRITSQFEKTRKVSGPRSLQTSQWGMLCPSDTPEGEGCGLIKNLALMTHITTDSEDEPVRNIAYILGVEDINLLTGIELYSNPSTFLVFLNGITLGVHKNPLKFVKDFRRLRRAGRIGAFVSIYRNEQQKTINISSDGGRVCRPLIIVENGKPNMIDKDIKDLLNGIKGFDDFVKEGKIEFVDVNEESDSNIAMYEKDIIYITGTEKQILNEMSFEAASELYNTTHLEIEPFTILGAVAGLIPYPHHNQSPRNTYQCAMGKQAIGAVAYNQFTRTDTLLYLNVYPQQPMVKTKTIELIGYNKLPAGQNATVAVMSYSGYDIEDALIVNKASLDRGFARVQTMRRFSAMIKTYPNGTYDRVFLPRDPVTHNVDPKFSVLEEDGICAVGERIDPGKCYIFKQSPVENGPTADGTRNTVEYTNTEQNFKYPGVSYVDRVLITTNEEDQTLVKVLVRQTRRPELGDKFSSRHGQKGVCGLIVNQEDMPFTDLGIVPDIIMNPHGFPSRMTVGKMIELLAGKAGVLKGELQYGTTFGGSKVDDMSKILIENGFNYSGKDYVTSGITGEPLEAYIFFGPVFYQRLKHMVLDKMHARSRGKRAVLTRQPTEGRSRDGGLRVGEMERDCLIGHGASNLLMERLMFSSDAFEIDVCQDCGLIGFQGYCPYCKKRKGVSNIQVPYACKLLFQELMSMNVVPRLILEDI</sequence>
<gene>
    <name evidence="22" type="ORF">BCR36DRAFT_333433</name>
</gene>
<evidence type="ECO:0000259" key="16">
    <source>
        <dbReference type="Pfam" id="PF04560"/>
    </source>
</evidence>
<dbReference type="InterPro" id="IPR007647">
    <property type="entry name" value="RNA_pol_Rpb2_5"/>
</dbReference>
<comment type="similarity">
    <text evidence="2 13">Belongs to the RNA polymerase beta chain family.</text>
</comment>
<proteinExistence type="inferred from homology"/>
<dbReference type="Pfam" id="PF04565">
    <property type="entry name" value="RNA_pol_Rpb2_3"/>
    <property type="match status" value="1"/>
</dbReference>
<keyword evidence="8" id="KW-0863">Zinc-finger</keyword>
<dbReference type="Gene3D" id="3.90.1100.10">
    <property type="match status" value="1"/>
</dbReference>
<keyword evidence="6 14" id="KW-0548">Nucleotidyltransferase</keyword>
<evidence type="ECO:0000313" key="23">
    <source>
        <dbReference type="Proteomes" id="UP000193719"/>
    </source>
</evidence>
<dbReference type="Pfam" id="PF00562">
    <property type="entry name" value="RNA_pol_Rpb2_6"/>
    <property type="match status" value="1"/>
</dbReference>
<dbReference type="GO" id="GO:0005634">
    <property type="term" value="C:nucleus"/>
    <property type="evidence" value="ECO:0007669"/>
    <property type="project" value="UniProtKB-SubCell"/>
</dbReference>
<dbReference type="InterPro" id="IPR007642">
    <property type="entry name" value="RNA_pol_Rpb2_2"/>
</dbReference>
<dbReference type="GO" id="GO:0032549">
    <property type="term" value="F:ribonucleoside binding"/>
    <property type="evidence" value="ECO:0007669"/>
    <property type="project" value="InterPro"/>
</dbReference>
<dbReference type="Gene3D" id="2.40.270.10">
    <property type="entry name" value="DNA-directed RNA polymerase, subunit 2, domain 6"/>
    <property type="match status" value="1"/>
</dbReference>
<dbReference type="Pfam" id="PF04560">
    <property type="entry name" value="RNA_pol_Rpb2_7"/>
    <property type="match status" value="1"/>
</dbReference>
<comment type="function">
    <text evidence="14">DNA-dependent RNA polymerase catalyzes the transcription of DNA into RNA using the four ribonucleoside triphosphates as substrates.</text>
</comment>
<feature type="domain" description="RNA polymerase Rpb2" evidence="17">
    <location>
        <begin position="215"/>
        <end position="400"/>
    </location>
</feature>
<evidence type="ECO:0000259" key="19">
    <source>
        <dbReference type="Pfam" id="PF04565"/>
    </source>
</evidence>
<evidence type="ECO:0000256" key="8">
    <source>
        <dbReference type="ARBA" id="ARBA00022771"/>
    </source>
</evidence>
<dbReference type="Pfam" id="PF04563">
    <property type="entry name" value="RNA_pol_Rpb2_1"/>
    <property type="match status" value="1"/>
</dbReference>
<evidence type="ECO:0000259" key="20">
    <source>
        <dbReference type="Pfam" id="PF04566"/>
    </source>
</evidence>
<comment type="subcellular location">
    <subcellularLocation>
        <location evidence="1">Nucleus</location>
    </subcellularLocation>
</comment>
<evidence type="ECO:0000256" key="11">
    <source>
        <dbReference type="ARBA" id="ARBA00023242"/>
    </source>
</evidence>
<dbReference type="PROSITE" id="PS01166">
    <property type="entry name" value="RNA_POL_BETA"/>
    <property type="match status" value="1"/>
</dbReference>
<evidence type="ECO:0000256" key="7">
    <source>
        <dbReference type="ARBA" id="ARBA00022723"/>
    </source>
</evidence>